<keyword evidence="3" id="KW-1185">Reference proteome</keyword>
<protein>
    <submittedName>
        <fullName evidence="2">Uncharacterized protein</fullName>
    </submittedName>
</protein>
<accession>A0AAJ6DCF1</accession>
<dbReference type="RefSeq" id="WP_136090268.1">
    <property type="nucleotide sequence ID" value="NZ_CP122562.1"/>
</dbReference>
<evidence type="ECO:0000313" key="2">
    <source>
        <dbReference type="EMBL" id="WGH92757.1"/>
    </source>
</evidence>
<organism evidence="2 3">
    <name type="scientific">Auritidibacter ignavus</name>
    <dbReference type="NCBI Taxonomy" id="678932"/>
    <lineage>
        <taxon>Bacteria</taxon>
        <taxon>Bacillati</taxon>
        <taxon>Actinomycetota</taxon>
        <taxon>Actinomycetes</taxon>
        <taxon>Micrococcales</taxon>
        <taxon>Micrococcaceae</taxon>
        <taxon>Auritidibacter</taxon>
    </lineage>
</organism>
<keyword evidence="1" id="KW-0812">Transmembrane</keyword>
<reference evidence="2 3" key="1">
    <citation type="submission" date="2023-03" db="EMBL/GenBank/DDBJ databases">
        <title>Complete genome sequences of several Auritidibacter ignavus strains isolated from ear infections.</title>
        <authorList>
            <person name="Baehr T."/>
            <person name="Baumhoegger A.M."/>
        </authorList>
    </citation>
    <scope>NUCLEOTIDE SEQUENCE [LARGE SCALE GENOMIC DNA]</scope>
    <source>
        <strain evidence="2 3">BABAE-6</strain>
    </source>
</reference>
<sequence length="67" mass="7039">MSGLNFGVLLVMAAPLFVALTYNANLAEHSVVLWVLALVTMGTGLLLVYQARGEEPSSGEEDTSTGL</sequence>
<proteinExistence type="predicted"/>
<keyword evidence="1" id="KW-0472">Membrane</keyword>
<gene>
    <name evidence="2" type="ORF">QDX21_10690</name>
</gene>
<name>A0AAJ6DCF1_9MICC</name>
<evidence type="ECO:0000256" key="1">
    <source>
        <dbReference type="SAM" id="Phobius"/>
    </source>
</evidence>
<evidence type="ECO:0000313" key="3">
    <source>
        <dbReference type="Proteomes" id="UP001224674"/>
    </source>
</evidence>
<keyword evidence="1" id="KW-1133">Transmembrane helix</keyword>
<dbReference type="Proteomes" id="UP001224674">
    <property type="component" value="Chromosome"/>
</dbReference>
<dbReference type="AlphaFoldDB" id="A0AAJ6DCF1"/>
<dbReference type="EMBL" id="CP122566">
    <property type="protein sequence ID" value="WGH92757.1"/>
    <property type="molecule type" value="Genomic_DNA"/>
</dbReference>
<feature type="transmembrane region" description="Helical" evidence="1">
    <location>
        <begin position="31"/>
        <end position="49"/>
    </location>
</feature>